<organism evidence="1 2">
    <name type="scientific">Leptospira ellisii</name>
    <dbReference type="NCBI Taxonomy" id="2023197"/>
    <lineage>
        <taxon>Bacteria</taxon>
        <taxon>Pseudomonadati</taxon>
        <taxon>Spirochaetota</taxon>
        <taxon>Spirochaetia</taxon>
        <taxon>Leptospirales</taxon>
        <taxon>Leptospiraceae</taxon>
        <taxon>Leptospira</taxon>
    </lineage>
</organism>
<reference evidence="1 2" key="1">
    <citation type="journal article" date="2018" name="Microb. Genom.">
        <title>Deciphering the unexplored Leptospira diversity from soils uncovers genomic evolution to virulence.</title>
        <authorList>
            <person name="Thibeaux R."/>
            <person name="Iraola G."/>
            <person name="Ferres I."/>
            <person name="Bierque E."/>
            <person name="Girault D."/>
            <person name="Soupe-Gilbert M.E."/>
            <person name="Picardeau M."/>
            <person name="Goarant C."/>
        </authorList>
    </citation>
    <scope>NUCLEOTIDE SEQUENCE [LARGE SCALE GENOMIC DNA]</scope>
    <source>
        <strain evidence="1 2">ATI7-C-A5</strain>
    </source>
</reference>
<sequence length="33" mass="3807">MSSRFKILIPLPSADFDPTESAVPWQILTERNF</sequence>
<evidence type="ECO:0000313" key="2">
    <source>
        <dbReference type="Proteomes" id="UP000232122"/>
    </source>
</evidence>
<proteinExistence type="predicted"/>
<evidence type="ECO:0000313" key="1">
    <source>
        <dbReference type="EMBL" id="MDV6237856.1"/>
    </source>
</evidence>
<feature type="non-terminal residue" evidence="1">
    <location>
        <position position="33"/>
    </location>
</feature>
<keyword evidence="2" id="KW-1185">Reference proteome</keyword>
<dbReference type="Proteomes" id="UP000232122">
    <property type="component" value="Unassembled WGS sequence"/>
</dbReference>
<gene>
    <name evidence="1" type="ORF">CH379_019695</name>
</gene>
<dbReference type="EMBL" id="NPEF02000039">
    <property type="protein sequence ID" value="MDV6237856.1"/>
    <property type="molecule type" value="Genomic_DNA"/>
</dbReference>
<dbReference type="AlphaFoldDB" id="A0AAE4QTY1"/>
<name>A0AAE4QTY1_9LEPT</name>
<protein>
    <submittedName>
        <fullName evidence="1">DJ-1/PfpI domain protein</fullName>
    </submittedName>
</protein>
<comment type="caution">
    <text evidence="1">The sequence shown here is derived from an EMBL/GenBank/DDBJ whole genome shotgun (WGS) entry which is preliminary data.</text>
</comment>
<accession>A0AAE4QTY1</accession>